<dbReference type="EMBL" id="LJCO01000042">
    <property type="protein sequence ID" value="KPV43983.1"/>
    <property type="molecule type" value="Genomic_DNA"/>
</dbReference>
<evidence type="ECO:0000313" key="2">
    <source>
        <dbReference type="EMBL" id="KPV43983.1"/>
    </source>
</evidence>
<evidence type="ECO:0000259" key="1">
    <source>
        <dbReference type="Pfam" id="PF00266"/>
    </source>
</evidence>
<dbReference type="InterPro" id="IPR000192">
    <property type="entry name" value="Aminotrans_V_dom"/>
</dbReference>
<accession>A0A0P9CW22</accession>
<organism evidence="2 3">
    <name type="scientific">Alicyclobacillus ferrooxydans</name>
    <dbReference type="NCBI Taxonomy" id="471514"/>
    <lineage>
        <taxon>Bacteria</taxon>
        <taxon>Bacillati</taxon>
        <taxon>Bacillota</taxon>
        <taxon>Bacilli</taxon>
        <taxon>Bacillales</taxon>
        <taxon>Alicyclobacillaceae</taxon>
        <taxon>Alicyclobacillus</taxon>
    </lineage>
</organism>
<proteinExistence type="predicted"/>
<dbReference type="Pfam" id="PF00266">
    <property type="entry name" value="Aminotran_5"/>
    <property type="match status" value="1"/>
</dbReference>
<dbReference type="Proteomes" id="UP000050482">
    <property type="component" value="Unassembled WGS sequence"/>
</dbReference>
<sequence length="376" mass="41653">MSLQKYREMFPILSEKVHLGNCSQSPQSVPVMRAMNEYLENWRIVGMDWDFWMTGVERAKASFARLIHADEDEIAMLSSVSDVTSMVASTLPFGERNHVITTVDEFPTVGHVWHAHQHRGHIELDFASADDKMYTPAVFEPLMRPTTALLSVHHVGYYNGAKQNLKQLAEFAHSNGAYLFVDAYQSLGTCNLNVKEQGIDFLASGNLKYLLGLPGVAFLYVKKELAEQLSPAMTGWFGRQNPFYFDSTHLDFGSGARRFNTGTPPVLAAFAARGGMDLLNEIGLDAIGARINELSEYAVEGVKSRGLNLASPEDVSQKGANTAIRVGDSHAVEVYLMARNIIASARGDVIRLAPHFFSLESEIDQALDAILEWAKH</sequence>
<dbReference type="AlphaFoldDB" id="A0A0P9CW22"/>
<dbReference type="Gene3D" id="3.40.640.10">
    <property type="entry name" value="Type I PLP-dependent aspartate aminotransferase-like (Major domain)"/>
    <property type="match status" value="1"/>
</dbReference>
<dbReference type="RefSeq" id="WP_054968959.1">
    <property type="nucleotide sequence ID" value="NZ_LJCO01000042.1"/>
</dbReference>
<keyword evidence="3" id="KW-1185">Reference proteome</keyword>
<gene>
    <name evidence="2" type="ORF">AN477_09720</name>
</gene>
<dbReference type="OrthoDB" id="513408at2"/>
<dbReference type="InterPro" id="IPR015421">
    <property type="entry name" value="PyrdxlP-dep_Trfase_major"/>
</dbReference>
<comment type="caution">
    <text evidence="2">The sequence shown here is derived from an EMBL/GenBank/DDBJ whole genome shotgun (WGS) entry which is preliminary data.</text>
</comment>
<dbReference type="SUPFAM" id="SSF53383">
    <property type="entry name" value="PLP-dependent transferases"/>
    <property type="match status" value="1"/>
</dbReference>
<reference evidence="2 3" key="1">
    <citation type="submission" date="2015-09" db="EMBL/GenBank/DDBJ databases">
        <title>Draft genome sequence of Alicyclobacillus ferrooxydans DSM 22381.</title>
        <authorList>
            <person name="Hemp J."/>
        </authorList>
    </citation>
    <scope>NUCLEOTIDE SEQUENCE [LARGE SCALE GENOMIC DNA]</scope>
    <source>
        <strain evidence="2 3">TC-34</strain>
    </source>
</reference>
<dbReference type="Gene3D" id="3.90.1150.10">
    <property type="entry name" value="Aspartate Aminotransferase, domain 1"/>
    <property type="match status" value="1"/>
</dbReference>
<protein>
    <recommendedName>
        <fullName evidence="1">Aminotransferase class V domain-containing protein</fullName>
    </recommendedName>
</protein>
<evidence type="ECO:0000313" key="3">
    <source>
        <dbReference type="Proteomes" id="UP000050482"/>
    </source>
</evidence>
<dbReference type="PANTHER" id="PTHR43586:SF15">
    <property type="entry name" value="BLR3095 PROTEIN"/>
    <property type="match status" value="1"/>
</dbReference>
<feature type="domain" description="Aminotransferase class V" evidence="1">
    <location>
        <begin position="29"/>
        <end position="347"/>
    </location>
</feature>
<dbReference type="InterPro" id="IPR015422">
    <property type="entry name" value="PyrdxlP-dep_Trfase_small"/>
</dbReference>
<dbReference type="PANTHER" id="PTHR43586">
    <property type="entry name" value="CYSTEINE DESULFURASE"/>
    <property type="match status" value="1"/>
</dbReference>
<dbReference type="InterPro" id="IPR015424">
    <property type="entry name" value="PyrdxlP-dep_Trfase"/>
</dbReference>
<dbReference type="GO" id="GO:0003824">
    <property type="term" value="F:catalytic activity"/>
    <property type="evidence" value="ECO:0007669"/>
    <property type="project" value="UniProtKB-ARBA"/>
</dbReference>
<name>A0A0P9CW22_9BACL</name>
<dbReference type="PATRIC" id="fig|471514.4.peg.522"/>
<dbReference type="STRING" id="471514.AN477_09720"/>